<evidence type="ECO:0000256" key="6">
    <source>
        <dbReference type="RuleBase" id="RU363041"/>
    </source>
</evidence>
<dbReference type="InterPro" id="IPR002781">
    <property type="entry name" value="TM_pro_TauE-like"/>
</dbReference>
<evidence type="ECO:0000256" key="2">
    <source>
        <dbReference type="ARBA" id="ARBA00009142"/>
    </source>
</evidence>
<keyword evidence="8" id="KW-1185">Reference proteome</keyword>
<name>A0ABV5X7D1_9NOCA</name>
<keyword evidence="4 6" id="KW-1133">Transmembrane helix</keyword>
<evidence type="ECO:0000256" key="4">
    <source>
        <dbReference type="ARBA" id="ARBA00022989"/>
    </source>
</evidence>
<feature type="transmembrane region" description="Helical" evidence="6">
    <location>
        <begin position="28"/>
        <end position="52"/>
    </location>
</feature>
<proteinExistence type="inferred from homology"/>
<gene>
    <name evidence="7" type="ORF">ACFFQ6_00990</name>
</gene>
<feature type="transmembrane region" description="Helical" evidence="6">
    <location>
        <begin position="210"/>
        <end position="229"/>
    </location>
</feature>
<keyword evidence="5 6" id="KW-0472">Membrane</keyword>
<dbReference type="InterPro" id="IPR051598">
    <property type="entry name" value="TSUP/Inactive_protease-like"/>
</dbReference>
<reference evidence="7 8" key="1">
    <citation type="submission" date="2024-09" db="EMBL/GenBank/DDBJ databases">
        <authorList>
            <person name="Sun Q."/>
            <person name="Mori K."/>
        </authorList>
    </citation>
    <scope>NUCLEOTIDE SEQUENCE [LARGE SCALE GENOMIC DNA]</scope>
    <source>
        <strain evidence="7 8">JCM 11411</strain>
    </source>
</reference>
<accession>A0ABV5X7D1</accession>
<evidence type="ECO:0000256" key="1">
    <source>
        <dbReference type="ARBA" id="ARBA00004141"/>
    </source>
</evidence>
<evidence type="ECO:0000256" key="3">
    <source>
        <dbReference type="ARBA" id="ARBA00022692"/>
    </source>
</evidence>
<feature type="transmembrane region" description="Helical" evidence="6">
    <location>
        <begin position="104"/>
        <end position="123"/>
    </location>
</feature>
<feature type="transmembrane region" description="Helical" evidence="6">
    <location>
        <begin position="72"/>
        <end position="92"/>
    </location>
</feature>
<keyword evidence="6" id="KW-1003">Cell membrane</keyword>
<dbReference type="Pfam" id="PF01925">
    <property type="entry name" value="TauE"/>
    <property type="match status" value="1"/>
</dbReference>
<protein>
    <recommendedName>
        <fullName evidence="6">Probable membrane transporter protein</fullName>
    </recommendedName>
</protein>
<dbReference type="EMBL" id="JBHMAS010000002">
    <property type="protein sequence ID" value="MFB9778239.1"/>
    <property type="molecule type" value="Genomic_DNA"/>
</dbReference>
<feature type="transmembrane region" description="Helical" evidence="6">
    <location>
        <begin position="241"/>
        <end position="259"/>
    </location>
</feature>
<sequence length="291" mass="29571">MSDSQWNVANLRMCASGEIATVHQVLHYALILLTFGALTGVTTVLFGFGGGFVTVPVVYAASTLRPDVVDPMHVAVASSAAVMVVNSLSATVAFRNSGRLRTEYIRPLIGPVAVGAGLGAVAAGHVDDAVVRILFVLYLVVTILDSILRQGFLTPHVPRDHLGPHGLRTAGIGIGAVASFLGVGGSVMTVPMMRRGGVPMADAAASANPLSLPVAVVATAVYAAASGGITASDLSAGRVGAVDVLAVCALLAGSLPAIALSRRFVGVIPDRVHACAYIALLCVVTTVMVIA</sequence>
<feature type="transmembrane region" description="Helical" evidence="6">
    <location>
        <begin position="271"/>
        <end position="290"/>
    </location>
</feature>
<comment type="caution">
    <text evidence="7">The sequence shown here is derived from an EMBL/GenBank/DDBJ whole genome shotgun (WGS) entry which is preliminary data.</text>
</comment>
<feature type="transmembrane region" description="Helical" evidence="6">
    <location>
        <begin position="169"/>
        <end position="190"/>
    </location>
</feature>
<dbReference type="RefSeq" id="WP_378373679.1">
    <property type="nucleotide sequence ID" value="NZ_JBHMAS010000002.1"/>
</dbReference>
<comment type="similarity">
    <text evidence="2 6">Belongs to the 4-toluene sulfonate uptake permease (TSUP) (TC 2.A.102) family.</text>
</comment>
<organism evidence="7 8">
    <name type="scientific">Rhodococcus baikonurensis</name>
    <dbReference type="NCBI Taxonomy" id="172041"/>
    <lineage>
        <taxon>Bacteria</taxon>
        <taxon>Bacillati</taxon>
        <taxon>Actinomycetota</taxon>
        <taxon>Actinomycetes</taxon>
        <taxon>Mycobacteriales</taxon>
        <taxon>Nocardiaceae</taxon>
        <taxon>Rhodococcus</taxon>
        <taxon>Rhodococcus erythropolis group</taxon>
    </lineage>
</organism>
<feature type="transmembrane region" description="Helical" evidence="6">
    <location>
        <begin position="129"/>
        <end position="148"/>
    </location>
</feature>
<evidence type="ECO:0000313" key="7">
    <source>
        <dbReference type="EMBL" id="MFB9778239.1"/>
    </source>
</evidence>
<evidence type="ECO:0000256" key="5">
    <source>
        <dbReference type="ARBA" id="ARBA00023136"/>
    </source>
</evidence>
<dbReference type="PANTHER" id="PTHR43701">
    <property type="entry name" value="MEMBRANE TRANSPORTER PROTEIN MJ0441-RELATED"/>
    <property type="match status" value="1"/>
</dbReference>
<evidence type="ECO:0000313" key="8">
    <source>
        <dbReference type="Proteomes" id="UP001589587"/>
    </source>
</evidence>
<keyword evidence="3 6" id="KW-0812">Transmembrane</keyword>
<dbReference type="PANTHER" id="PTHR43701:SF2">
    <property type="entry name" value="MEMBRANE TRANSPORTER PROTEIN YJNA-RELATED"/>
    <property type="match status" value="1"/>
</dbReference>
<comment type="subcellular location">
    <subcellularLocation>
        <location evidence="6">Cell membrane</location>
        <topology evidence="6">Multi-pass membrane protein</topology>
    </subcellularLocation>
    <subcellularLocation>
        <location evidence="1">Membrane</location>
        <topology evidence="1">Multi-pass membrane protein</topology>
    </subcellularLocation>
</comment>
<dbReference type="Proteomes" id="UP001589587">
    <property type="component" value="Unassembled WGS sequence"/>
</dbReference>